<feature type="transmembrane region" description="Helical" evidence="10">
    <location>
        <begin position="113"/>
        <end position="134"/>
    </location>
</feature>
<protein>
    <submittedName>
        <fullName evidence="12">Octopamine receptor beta-3R-like isoform X2</fullName>
    </submittedName>
</protein>
<dbReference type="GO" id="GO:0043410">
    <property type="term" value="P:positive regulation of MAPK cascade"/>
    <property type="evidence" value="ECO:0007669"/>
    <property type="project" value="TreeGrafter"/>
</dbReference>
<dbReference type="PROSITE" id="PS50262">
    <property type="entry name" value="G_PROTEIN_RECEP_F1_2"/>
    <property type="match status" value="1"/>
</dbReference>
<keyword evidence="3 9" id="KW-0812">Transmembrane</keyword>
<evidence type="ECO:0000256" key="3">
    <source>
        <dbReference type="ARBA" id="ARBA00022692"/>
    </source>
</evidence>
<evidence type="ECO:0000256" key="8">
    <source>
        <dbReference type="ARBA" id="ARBA00023224"/>
    </source>
</evidence>
<feature type="transmembrane region" description="Helical" evidence="10">
    <location>
        <begin position="39"/>
        <end position="64"/>
    </location>
</feature>
<dbReference type="PANTHER" id="PTHR24248">
    <property type="entry name" value="ADRENERGIC RECEPTOR-RELATED G-PROTEIN COUPLED RECEPTOR"/>
    <property type="match status" value="1"/>
</dbReference>
<dbReference type="OrthoDB" id="5957871at2759"/>
<feature type="domain" description="G-protein coupled receptors family 1 profile" evidence="11">
    <location>
        <begin position="55"/>
        <end position="384"/>
    </location>
</feature>
<evidence type="ECO:0000256" key="1">
    <source>
        <dbReference type="ARBA" id="ARBA00004651"/>
    </source>
</evidence>
<dbReference type="AlphaFoldDB" id="A0A3M7RG17"/>
<accession>A0A3M7RG17</accession>
<name>A0A3M7RG17_BRAPC</name>
<evidence type="ECO:0000256" key="4">
    <source>
        <dbReference type="ARBA" id="ARBA00022989"/>
    </source>
</evidence>
<dbReference type="GO" id="GO:0005886">
    <property type="term" value="C:plasma membrane"/>
    <property type="evidence" value="ECO:0007669"/>
    <property type="project" value="UniProtKB-SubCell"/>
</dbReference>
<dbReference type="Gene3D" id="1.20.1070.10">
    <property type="entry name" value="Rhodopsin 7-helix transmembrane proteins"/>
    <property type="match status" value="1"/>
</dbReference>
<feature type="transmembrane region" description="Helical" evidence="10">
    <location>
        <begin position="76"/>
        <end position="93"/>
    </location>
</feature>
<dbReference type="PRINTS" id="PR00237">
    <property type="entry name" value="GPCRRHODOPSN"/>
</dbReference>
<feature type="transmembrane region" description="Helical" evidence="10">
    <location>
        <begin position="368"/>
        <end position="387"/>
    </location>
</feature>
<evidence type="ECO:0000256" key="2">
    <source>
        <dbReference type="ARBA" id="ARBA00022475"/>
    </source>
</evidence>
<evidence type="ECO:0000256" key="6">
    <source>
        <dbReference type="ARBA" id="ARBA00023136"/>
    </source>
</evidence>
<evidence type="ECO:0000313" key="12">
    <source>
        <dbReference type="EMBL" id="RNA22188.1"/>
    </source>
</evidence>
<evidence type="ECO:0000256" key="5">
    <source>
        <dbReference type="ARBA" id="ARBA00023040"/>
    </source>
</evidence>
<comment type="subcellular location">
    <subcellularLocation>
        <location evidence="1">Cell membrane</location>
        <topology evidence="1">Multi-pass membrane protein</topology>
    </subcellularLocation>
</comment>
<evidence type="ECO:0000256" key="10">
    <source>
        <dbReference type="SAM" id="Phobius"/>
    </source>
</evidence>
<keyword evidence="8 9" id="KW-0807">Transducer</keyword>
<reference evidence="12 13" key="1">
    <citation type="journal article" date="2018" name="Sci. Rep.">
        <title>Genomic signatures of local adaptation to the degree of environmental predictability in rotifers.</title>
        <authorList>
            <person name="Franch-Gras L."/>
            <person name="Hahn C."/>
            <person name="Garcia-Roger E.M."/>
            <person name="Carmona M.J."/>
            <person name="Serra M."/>
            <person name="Gomez A."/>
        </authorList>
    </citation>
    <scope>NUCLEOTIDE SEQUENCE [LARGE SCALE GENOMIC DNA]</scope>
    <source>
        <strain evidence="12">HYR1</strain>
    </source>
</reference>
<evidence type="ECO:0000313" key="13">
    <source>
        <dbReference type="Proteomes" id="UP000276133"/>
    </source>
</evidence>
<dbReference type="PANTHER" id="PTHR24248:SF66">
    <property type="entry name" value="OCTOPAMINE RECEPTOR BETA-3R"/>
    <property type="match status" value="1"/>
</dbReference>
<dbReference type="STRING" id="10195.A0A3M7RG17"/>
<dbReference type="PROSITE" id="PS00237">
    <property type="entry name" value="G_PROTEIN_RECEP_F1_1"/>
    <property type="match status" value="1"/>
</dbReference>
<keyword evidence="13" id="KW-1185">Reference proteome</keyword>
<keyword evidence="7 9" id="KW-0675">Receptor</keyword>
<proteinExistence type="inferred from homology"/>
<dbReference type="EMBL" id="REGN01003519">
    <property type="protein sequence ID" value="RNA22188.1"/>
    <property type="molecule type" value="Genomic_DNA"/>
</dbReference>
<organism evidence="12 13">
    <name type="scientific">Brachionus plicatilis</name>
    <name type="common">Marine rotifer</name>
    <name type="synonym">Brachionus muelleri</name>
    <dbReference type="NCBI Taxonomy" id="10195"/>
    <lineage>
        <taxon>Eukaryota</taxon>
        <taxon>Metazoa</taxon>
        <taxon>Spiralia</taxon>
        <taxon>Gnathifera</taxon>
        <taxon>Rotifera</taxon>
        <taxon>Eurotatoria</taxon>
        <taxon>Monogononta</taxon>
        <taxon>Pseudotrocha</taxon>
        <taxon>Ploima</taxon>
        <taxon>Brachionidae</taxon>
        <taxon>Brachionus</taxon>
    </lineage>
</organism>
<dbReference type="Pfam" id="PF00001">
    <property type="entry name" value="7tm_1"/>
    <property type="match status" value="1"/>
</dbReference>
<dbReference type="InterPro" id="IPR000276">
    <property type="entry name" value="GPCR_Rhodpsn"/>
</dbReference>
<gene>
    <name evidence="12" type="ORF">BpHYR1_051443</name>
</gene>
<comment type="similarity">
    <text evidence="9">Belongs to the G-protein coupled receptor 1 family.</text>
</comment>
<feature type="transmembrane region" description="Helical" evidence="10">
    <location>
        <begin position="216"/>
        <end position="237"/>
    </location>
</feature>
<feature type="transmembrane region" description="Helical" evidence="10">
    <location>
        <begin position="160"/>
        <end position="182"/>
    </location>
</feature>
<keyword evidence="2" id="KW-1003">Cell membrane</keyword>
<dbReference type="InterPro" id="IPR017452">
    <property type="entry name" value="GPCR_Rhodpsn_7TM"/>
</dbReference>
<dbReference type="SUPFAM" id="SSF81321">
    <property type="entry name" value="Family A G protein-coupled receptor-like"/>
    <property type="match status" value="1"/>
</dbReference>
<evidence type="ECO:0000259" key="11">
    <source>
        <dbReference type="PROSITE" id="PS50262"/>
    </source>
</evidence>
<sequence length="449" mass="51958">MENQLPNVNYTTNINYSTNLTNFAPPDPNTFEYNLWQKILFSCFMFPIMFFSIVGNILVIIAIVKNESLHKISNTFLASLAIADCSVGILAMPPNAIQLLSGKWYFKSQFCKFWFSCDVLFSTASILHLCCIAIDRYLSVSDKYVYSYVREDPTGTRVKLMIGGCWITSALLSFIPIFTGIYTTQEQWQAIHQLDHENGYCAFKVNLPYRFISSVISFWLPCFGLIAFYSLVCIKAYKIEKKHQREYTSKSEHRKSKSESRKFSEILLTEGQNLIKSFRNKNVHKKSSSFDLKLGESQNLTARNSSVYKRDSQLGIWRSEFSMIRTLGFVMAVFILCWLFFFMRYTFCGPTFNICSDFLANSVIVEDLLFWIGYFNSMVNPFLYNYTNKDFQRAFKKLLKFNGPRCCCFGKFGKKYPSNMSSRKTTMEEAGTANFLLQDNIHVSRLPVE</sequence>
<dbReference type="GO" id="GO:0004930">
    <property type="term" value="F:G protein-coupled receptor activity"/>
    <property type="evidence" value="ECO:0007669"/>
    <property type="project" value="UniProtKB-KW"/>
</dbReference>
<keyword evidence="5 9" id="KW-0297">G-protein coupled receptor</keyword>
<evidence type="ECO:0000256" key="7">
    <source>
        <dbReference type="ARBA" id="ARBA00023170"/>
    </source>
</evidence>
<comment type="caution">
    <text evidence="12">The sequence shown here is derived from an EMBL/GenBank/DDBJ whole genome shotgun (WGS) entry which is preliminary data.</text>
</comment>
<keyword evidence="6 10" id="KW-0472">Membrane</keyword>
<dbReference type="GO" id="GO:0071880">
    <property type="term" value="P:adenylate cyclase-activating adrenergic receptor signaling pathway"/>
    <property type="evidence" value="ECO:0007669"/>
    <property type="project" value="TreeGrafter"/>
</dbReference>
<dbReference type="Proteomes" id="UP000276133">
    <property type="component" value="Unassembled WGS sequence"/>
</dbReference>
<keyword evidence="4 10" id="KW-1133">Transmembrane helix</keyword>
<evidence type="ECO:0000256" key="9">
    <source>
        <dbReference type="RuleBase" id="RU000688"/>
    </source>
</evidence>
<dbReference type="SMART" id="SM01381">
    <property type="entry name" value="7TM_GPCR_Srsx"/>
    <property type="match status" value="1"/>
</dbReference>
<feature type="transmembrane region" description="Helical" evidence="10">
    <location>
        <begin position="323"/>
        <end position="343"/>
    </location>
</feature>